<evidence type="ECO:0000256" key="6">
    <source>
        <dbReference type="ARBA" id="ARBA00022840"/>
    </source>
</evidence>
<keyword evidence="8" id="KW-0472">Membrane</keyword>
<protein>
    <submittedName>
        <fullName evidence="10">Atpase component niko of energizing module of nickel ecf transporter</fullName>
    </submittedName>
</protein>
<comment type="similarity">
    <text evidence="2">Belongs to the ABC transporter superfamily.</text>
</comment>
<comment type="subcellular location">
    <subcellularLocation>
        <location evidence="1">Cell membrane</location>
    </subcellularLocation>
</comment>
<feature type="domain" description="ABC transporter" evidence="9">
    <location>
        <begin position="7"/>
        <end position="239"/>
    </location>
</feature>
<dbReference type="EMBL" id="LNQE01001480">
    <property type="protein sequence ID" value="KUG16770.1"/>
    <property type="molecule type" value="Genomic_DNA"/>
</dbReference>
<dbReference type="GO" id="GO:0005524">
    <property type="term" value="F:ATP binding"/>
    <property type="evidence" value="ECO:0007669"/>
    <property type="project" value="UniProtKB-KW"/>
</dbReference>
<dbReference type="GO" id="GO:0043190">
    <property type="term" value="C:ATP-binding cassette (ABC) transporter complex"/>
    <property type="evidence" value="ECO:0007669"/>
    <property type="project" value="TreeGrafter"/>
</dbReference>
<proteinExistence type="inferred from homology"/>
<evidence type="ECO:0000256" key="7">
    <source>
        <dbReference type="ARBA" id="ARBA00022967"/>
    </source>
</evidence>
<dbReference type="PANTHER" id="PTHR43553:SF24">
    <property type="entry name" value="ENERGY-COUPLING FACTOR TRANSPORTER ATP-BINDING PROTEIN ECFA1"/>
    <property type="match status" value="1"/>
</dbReference>
<dbReference type="InterPro" id="IPR003439">
    <property type="entry name" value="ABC_transporter-like_ATP-bd"/>
</dbReference>
<evidence type="ECO:0000256" key="5">
    <source>
        <dbReference type="ARBA" id="ARBA00022741"/>
    </source>
</evidence>
<evidence type="ECO:0000256" key="1">
    <source>
        <dbReference type="ARBA" id="ARBA00004236"/>
    </source>
</evidence>
<dbReference type="Pfam" id="PF00005">
    <property type="entry name" value="ABC_tran"/>
    <property type="match status" value="1"/>
</dbReference>
<evidence type="ECO:0000256" key="3">
    <source>
        <dbReference type="ARBA" id="ARBA00022448"/>
    </source>
</evidence>
<evidence type="ECO:0000256" key="8">
    <source>
        <dbReference type="ARBA" id="ARBA00023136"/>
    </source>
</evidence>
<dbReference type="PROSITE" id="PS00211">
    <property type="entry name" value="ABC_TRANSPORTER_1"/>
    <property type="match status" value="1"/>
</dbReference>
<gene>
    <name evidence="10" type="ORF">ASZ90_013507</name>
</gene>
<dbReference type="CDD" id="cd03225">
    <property type="entry name" value="ABC_cobalt_CbiO_domain1"/>
    <property type="match status" value="1"/>
</dbReference>
<keyword evidence="5" id="KW-0547">Nucleotide-binding</keyword>
<keyword evidence="4" id="KW-1003">Cell membrane</keyword>
<dbReference type="FunFam" id="3.40.50.300:FF:000224">
    <property type="entry name" value="Energy-coupling factor transporter ATP-binding protein EcfA"/>
    <property type="match status" value="1"/>
</dbReference>
<keyword evidence="6" id="KW-0067">ATP-binding</keyword>
<dbReference type="GO" id="GO:0016887">
    <property type="term" value="F:ATP hydrolysis activity"/>
    <property type="evidence" value="ECO:0007669"/>
    <property type="project" value="InterPro"/>
</dbReference>
<dbReference type="AlphaFoldDB" id="A0A0W8F869"/>
<dbReference type="PANTHER" id="PTHR43553">
    <property type="entry name" value="HEAVY METAL TRANSPORTER"/>
    <property type="match status" value="1"/>
</dbReference>
<name>A0A0W8F869_9ZZZZ</name>
<dbReference type="InterPro" id="IPR003593">
    <property type="entry name" value="AAA+_ATPase"/>
</dbReference>
<keyword evidence="3" id="KW-0813">Transport</keyword>
<dbReference type="InterPro" id="IPR017871">
    <property type="entry name" value="ABC_transporter-like_CS"/>
</dbReference>
<dbReference type="InterPro" id="IPR050095">
    <property type="entry name" value="ECF_ABC_transporter_ATP-bd"/>
</dbReference>
<dbReference type="InterPro" id="IPR015856">
    <property type="entry name" value="ABC_transpr_CbiO/EcfA_su"/>
</dbReference>
<dbReference type="InterPro" id="IPR027417">
    <property type="entry name" value="P-loop_NTPase"/>
</dbReference>
<dbReference type="SUPFAM" id="SSF52540">
    <property type="entry name" value="P-loop containing nucleoside triphosphate hydrolases"/>
    <property type="match status" value="1"/>
</dbReference>
<reference evidence="10" key="1">
    <citation type="journal article" date="2015" name="Proc. Natl. Acad. Sci. U.S.A.">
        <title>Networks of energetic and metabolic interactions define dynamics in microbial communities.</title>
        <authorList>
            <person name="Embree M."/>
            <person name="Liu J.K."/>
            <person name="Al-Bassam M.M."/>
            <person name="Zengler K."/>
        </authorList>
    </citation>
    <scope>NUCLEOTIDE SEQUENCE</scope>
</reference>
<dbReference type="Gene3D" id="3.40.50.300">
    <property type="entry name" value="P-loop containing nucleotide triphosphate hydrolases"/>
    <property type="match status" value="1"/>
</dbReference>
<evidence type="ECO:0000256" key="2">
    <source>
        <dbReference type="ARBA" id="ARBA00005417"/>
    </source>
</evidence>
<dbReference type="SMART" id="SM00382">
    <property type="entry name" value="AAA"/>
    <property type="match status" value="1"/>
</dbReference>
<keyword evidence="7" id="KW-1278">Translocase</keyword>
<organism evidence="10">
    <name type="scientific">hydrocarbon metagenome</name>
    <dbReference type="NCBI Taxonomy" id="938273"/>
    <lineage>
        <taxon>unclassified sequences</taxon>
        <taxon>metagenomes</taxon>
        <taxon>ecological metagenomes</taxon>
    </lineage>
</organism>
<dbReference type="GO" id="GO:0042626">
    <property type="term" value="F:ATPase-coupled transmembrane transporter activity"/>
    <property type="evidence" value="ECO:0007669"/>
    <property type="project" value="TreeGrafter"/>
</dbReference>
<evidence type="ECO:0000256" key="4">
    <source>
        <dbReference type="ARBA" id="ARBA00022475"/>
    </source>
</evidence>
<sequence>MNQKMAIEVENLSYSYSDGTRALNQVSFSLAEGESLAILGPNGAGKSTLLLHLNGLLRGQGKVRIRNKEIGDESLRWVRSQVGMVFQDPDDQLFMSRLEEDVAFGPTNMELSQKEVDERVQWALKCVGLSDQAAKVPHHLSFGQRKRAAFATVLSMRPPVLVLDEPTSNLDPRSRMEMVSLIREQQRNGTAIITATHDVNLVPLLADRVLLLNRSIVAEGSVHQIMSRRDLMDDLGLEMPILADLFETLQEEGLYSGAIPFKKGEAIGTIREMLHR</sequence>
<accession>A0A0W8F869</accession>
<evidence type="ECO:0000259" key="9">
    <source>
        <dbReference type="PROSITE" id="PS50893"/>
    </source>
</evidence>
<evidence type="ECO:0000313" key="10">
    <source>
        <dbReference type="EMBL" id="KUG16770.1"/>
    </source>
</evidence>
<dbReference type="PROSITE" id="PS50893">
    <property type="entry name" value="ABC_TRANSPORTER_2"/>
    <property type="match status" value="1"/>
</dbReference>
<comment type="caution">
    <text evidence="10">The sequence shown here is derived from an EMBL/GenBank/DDBJ whole genome shotgun (WGS) entry which is preliminary data.</text>
</comment>